<name>E1SM11_FERBD</name>
<dbReference type="InterPro" id="IPR009560">
    <property type="entry name" value="DUF1176"/>
</dbReference>
<dbReference type="HOGENOM" id="CLU_043396_0_0_6"/>
<proteinExistence type="predicted"/>
<dbReference type="STRING" id="550540.Fbal_1339"/>
<evidence type="ECO:0008006" key="4">
    <source>
        <dbReference type="Google" id="ProtNLM"/>
    </source>
</evidence>
<dbReference type="GeneID" id="67181559"/>
<protein>
    <recommendedName>
        <fullName evidence="4">DUF1176 domain-containing protein</fullName>
    </recommendedName>
</protein>
<dbReference type="AlphaFoldDB" id="E1SM11"/>
<accession>E1SM11</accession>
<dbReference type="OrthoDB" id="6183301at2"/>
<dbReference type="PROSITE" id="PS51257">
    <property type="entry name" value="PROKAR_LIPOPROTEIN"/>
    <property type="match status" value="1"/>
</dbReference>
<evidence type="ECO:0000256" key="1">
    <source>
        <dbReference type="SAM" id="SignalP"/>
    </source>
</evidence>
<dbReference type="Proteomes" id="UP000006683">
    <property type="component" value="Chromosome"/>
</dbReference>
<evidence type="ECO:0000313" key="2">
    <source>
        <dbReference type="EMBL" id="ADN75543.1"/>
    </source>
</evidence>
<gene>
    <name evidence="2" type="ordered locus">Fbal_1339</name>
</gene>
<dbReference type="RefSeq" id="WP_013344849.1">
    <property type="nucleotide sequence ID" value="NC_014541.1"/>
</dbReference>
<organism evidence="2 3">
    <name type="scientific">Ferrimonas balearica (strain DSM 9799 / CCM 4581 / KCTC 23876 / PAT)</name>
    <dbReference type="NCBI Taxonomy" id="550540"/>
    <lineage>
        <taxon>Bacteria</taxon>
        <taxon>Pseudomonadati</taxon>
        <taxon>Pseudomonadota</taxon>
        <taxon>Gammaproteobacteria</taxon>
        <taxon>Alteromonadales</taxon>
        <taxon>Ferrimonadaceae</taxon>
        <taxon>Ferrimonas</taxon>
    </lineage>
</organism>
<dbReference type="Pfam" id="PF06674">
    <property type="entry name" value="DUF1176"/>
    <property type="match status" value="1"/>
</dbReference>
<feature type="signal peptide" evidence="1">
    <location>
        <begin position="1"/>
        <end position="20"/>
    </location>
</feature>
<keyword evidence="1" id="KW-0732">Signal</keyword>
<reference evidence="2 3" key="1">
    <citation type="journal article" date="2010" name="Stand. Genomic Sci.">
        <title>Complete genome sequence of Ferrimonas balearica type strain (PAT).</title>
        <authorList>
            <person name="Nolan M."/>
            <person name="Sikorski J."/>
            <person name="Davenport K."/>
            <person name="Lucas S."/>
            <person name="Glavina Del Rio T."/>
            <person name="Tice H."/>
            <person name="Cheng J."/>
            <person name="Goodwin L."/>
            <person name="Pitluck S."/>
            <person name="Liolios K."/>
            <person name="Ivanova N."/>
            <person name="Mavromatis K."/>
            <person name="Ovchinnikova G."/>
            <person name="Pati A."/>
            <person name="Chen A."/>
            <person name="Palaniappan K."/>
            <person name="Land M."/>
            <person name="Hauser L."/>
            <person name="Chang Y."/>
            <person name="Jeffries C."/>
            <person name="Tapia R."/>
            <person name="Brettin T."/>
            <person name="Detter J."/>
            <person name="Han C."/>
            <person name="Yasawong M."/>
            <person name="Rohde M."/>
            <person name="Tindall B."/>
            <person name="Goker M."/>
            <person name="Woyke T."/>
            <person name="Bristow J."/>
            <person name="Eisen J."/>
            <person name="Markowitz V."/>
            <person name="Hugenholtz P."/>
            <person name="Kyrpides N."/>
            <person name="Klenk H."/>
            <person name="Lapidus A."/>
        </authorList>
    </citation>
    <scope>NUCLEOTIDE SEQUENCE [LARGE SCALE GENOMIC DNA]</scope>
    <source>
        <strain evidence="3">DSM 9799 / CCM 4581 / KCTC 23876 / PAT</strain>
    </source>
</reference>
<dbReference type="KEGG" id="fbl:Fbal_1339"/>
<sequence length="336" mass="36245">MRRIGWALGALSVFACHVSAFEGLEFEHKDWYLACDNTGTCRAAGYAPPGQGYSAAVMFTRPAGPATDVSGKLFLGWYEEEIPLTGYALFINGQDMGPVSFDDDNALTAMQVQALLAVVTRDAVIEIANAQHRFGLSGSGASAVFRKMDEYQGRSDTAFAVVAKGNRAESQVPQPQRPEPLRVQAPAGDAVLLESDSEPYQRTLERLKAGVPAEDLDMALEDASLFQAELGAGKRFISACWYLAYNEMCAHWVSDPASPTPLQSLPSDGSLYVDGIVSQQRKARGLGDCWEFQSWGFDGETMVPILNASSGPCRGIAGGIDPMPTFVRDVIMPSVQ</sequence>
<evidence type="ECO:0000313" key="3">
    <source>
        <dbReference type="Proteomes" id="UP000006683"/>
    </source>
</evidence>
<dbReference type="EMBL" id="CP002209">
    <property type="protein sequence ID" value="ADN75543.1"/>
    <property type="molecule type" value="Genomic_DNA"/>
</dbReference>
<dbReference type="eggNOG" id="COG5342">
    <property type="taxonomic scope" value="Bacteria"/>
</dbReference>
<feature type="chain" id="PRO_5003151453" description="DUF1176 domain-containing protein" evidence="1">
    <location>
        <begin position="21"/>
        <end position="336"/>
    </location>
</feature>
<keyword evidence="3" id="KW-1185">Reference proteome</keyword>